<gene>
    <name evidence="1" type="ORF">LE190_11445</name>
</gene>
<sequence>MRHILKAAAGMLVSAADGPVMRVLRKGAALSEPFHVEFRSWPDGWR</sequence>
<comment type="caution">
    <text evidence="1">The sequence shown here is derived from an EMBL/GenBank/DDBJ whole genome shotgun (WGS) entry which is preliminary data.</text>
</comment>
<protein>
    <submittedName>
        <fullName evidence="1">Uncharacterized protein</fullName>
    </submittedName>
</protein>
<evidence type="ECO:0000313" key="1">
    <source>
        <dbReference type="EMBL" id="MCA1856529.1"/>
    </source>
</evidence>
<accession>A0ABS7YA23</accession>
<organism evidence="1 2">
    <name type="scientific">Massilia hydrophila</name>
    <dbReference type="NCBI Taxonomy" id="3044279"/>
    <lineage>
        <taxon>Bacteria</taxon>
        <taxon>Pseudomonadati</taxon>
        <taxon>Pseudomonadota</taxon>
        <taxon>Betaproteobacteria</taxon>
        <taxon>Burkholderiales</taxon>
        <taxon>Oxalobacteraceae</taxon>
        <taxon>Telluria group</taxon>
        <taxon>Massilia</taxon>
    </lineage>
</organism>
<evidence type="ECO:0000313" key="2">
    <source>
        <dbReference type="Proteomes" id="UP001198602"/>
    </source>
</evidence>
<name>A0ABS7YA23_9BURK</name>
<dbReference type="Proteomes" id="UP001198602">
    <property type="component" value="Unassembled WGS sequence"/>
</dbReference>
<dbReference type="EMBL" id="JAHYBX010000003">
    <property type="protein sequence ID" value="MCA1856529.1"/>
    <property type="molecule type" value="Genomic_DNA"/>
</dbReference>
<reference evidence="1 2" key="1">
    <citation type="submission" date="2021-07" db="EMBL/GenBank/DDBJ databases">
        <title>Characterization of Violacein-producing bacteria and related species.</title>
        <authorList>
            <person name="Wilson H.S."/>
            <person name="De Leon M.E."/>
        </authorList>
    </citation>
    <scope>NUCLEOTIDE SEQUENCE [LARGE SCALE GENOMIC DNA]</scope>
    <source>
        <strain evidence="1 2">HSC-2F05</strain>
    </source>
</reference>
<keyword evidence="2" id="KW-1185">Reference proteome</keyword>
<dbReference type="RefSeq" id="WP_225238801.1">
    <property type="nucleotide sequence ID" value="NZ_JAHYBX010000003.1"/>
</dbReference>
<proteinExistence type="predicted"/>